<dbReference type="InterPro" id="IPR013249">
    <property type="entry name" value="RNA_pol_sigma70_r4_t2"/>
</dbReference>
<accession>A0AAJ5WR22</accession>
<dbReference type="InterPro" id="IPR007627">
    <property type="entry name" value="RNA_pol_sigma70_r2"/>
</dbReference>
<proteinExistence type="inferred from homology"/>
<evidence type="ECO:0000256" key="3">
    <source>
        <dbReference type="ARBA" id="ARBA00023082"/>
    </source>
</evidence>
<organism evidence="7 8">
    <name type="scientific">Candidatus Pseudobacter hemicellulosilyticus</name>
    <dbReference type="NCBI Taxonomy" id="3121375"/>
    <lineage>
        <taxon>Bacteria</taxon>
        <taxon>Pseudomonadati</taxon>
        <taxon>Bacteroidota</taxon>
        <taxon>Chitinophagia</taxon>
        <taxon>Chitinophagales</taxon>
        <taxon>Chitinophagaceae</taxon>
        <taxon>Pseudobacter</taxon>
    </lineage>
</organism>
<dbReference type="EMBL" id="CP119311">
    <property type="protein sequence ID" value="WEK36581.1"/>
    <property type="molecule type" value="Genomic_DNA"/>
</dbReference>
<keyword evidence="2" id="KW-0805">Transcription regulation</keyword>
<evidence type="ECO:0000256" key="4">
    <source>
        <dbReference type="ARBA" id="ARBA00023163"/>
    </source>
</evidence>
<evidence type="ECO:0000259" key="5">
    <source>
        <dbReference type="Pfam" id="PF04542"/>
    </source>
</evidence>
<feature type="domain" description="RNA polymerase sigma factor 70 region 4 type 2" evidence="6">
    <location>
        <begin position="120"/>
        <end position="171"/>
    </location>
</feature>
<dbReference type="InterPro" id="IPR039425">
    <property type="entry name" value="RNA_pol_sigma-70-like"/>
</dbReference>
<protein>
    <submittedName>
        <fullName evidence="7">RNA polymerase sigma factor</fullName>
    </submittedName>
</protein>
<dbReference type="GO" id="GO:0006352">
    <property type="term" value="P:DNA-templated transcription initiation"/>
    <property type="evidence" value="ECO:0007669"/>
    <property type="project" value="InterPro"/>
</dbReference>
<dbReference type="Proteomes" id="UP001220610">
    <property type="component" value="Chromosome"/>
</dbReference>
<dbReference type="PANTHER" id="PTHR43133">
    <property type="entry name" value="RNA POLYMERASE ECF-TYPE SIGMA FACTO"/>
    <property type="match status" value="1"/>
</dbReference>
<dbReference type="Gene3D" id="1.10.1740.10">
    <property type="match status" value="1"/>
</dbReference>
<feature type="domain" description="RNA polymerase sigma-70 region 2" evidence="5">
    <location>
        <begin position="25"/>
        <end position="92"/>
    </location>
</feature>
<sequence>MAGSLADIELINGCINNDRLAQERLYKQFYGPMVSLCLRYTRNPEDAIEVLHNGFLKVYKNIHTYKAEKASLYTWIRTIIVHSAIDHIRSREKFYSKIALEKADEPSIDPDAVQRMSATELLRLVQRLSPATRSVFNLYVIEGYNHREIGALLHISEGTSKWHLSEARRQLQQLLQTLQV</sequence>
<evidence type="ECO:0000313" key="7">
    <source>
        <dbReference type="EMBL" id="WEK36581.1"/>
    </source>
</evidence>
<evidence type="ECO:0000256" key="1">
    <source>
        <dbReference type="ARBA" id="ARBA00010641"/>
    </source>
</evidence>
<keyword evidence="3" id="KW-0731">Sigma factor</keyword>
<evidence type="ECO:0000256" key="2">
    <source>
        <dbReference type="ARBA" id="ARBA00023015"/>
    </source>
</evidence>
<dbReference type="GO" id="GO:0016987">
    <property type="term" value="F:sigma factor activity"/>
    <property type="evidence" value="ECO:0007669"/>
    <property type="project" value="UniProtKB-KW"/>
</dbReference>
<dbReference type="InterPro" id="IPR013324">
    <property type="entry name" value="RNA_pol_sigma_r3/r4-like"/>
</dbReference>
<comment type="similarity">
    <text evidence="1">Belongs to the sigma-70 factor family. ECF subfamily.</text>
</comment>
<dbReference type="GO" id="GO:0003677">
    <property type="term" value="F:DNA binding"/>
    <property type="evidence" value="ECO:0007669"/>
    <property type="project" value="InterPro"/>
</dbReference>
<dbReference type="InterPro" id="IPR014284">
    <property type="entry name" value="RNA_pol_sigma-70_dom"/>
</dbReference>
<reference evidence="7" key="1">
    <citation type="submission" date="2023-03" db="EMBL/GenBank/DDBJ databases">
        <title>Andean soil-derived lignocellulolytic bacterial consortium as a source of novel taxa and putative plastic-active enzymes.</title>
        <authorList>
            <person name="Diaz-Garcia L."/>
            <person name="Chuvochina M."/>
            <person name="Feuerriegel G."/>
            <person name="Bunk B."/>
            <person name="Sproer C."/>
            <person name="Streit W.R."/>
            <person name="Rodriguez L.M."/>
            <person name="Overmann J."/>
            <person name="Jimenez D.J."/>
        </authorList>
    </citation>
    <scope>NUCLEOTIDE SEQUENCE</scope>
    <source>
        <strain evidence="7">MAG 7</strain>
    </source>
</reference>
<dbReference type="InterPro" id="IPR036388">
    <property type="entry name" value="WH-like_DNA-bd_sf"/>
</dbReference>
<dbReference type="SUPFAM" id="SSF88659">
    <property type="entry name" value="Sigma3 and sigma4 domains of RNA polymerase sigma factors"/>
    <property type="match status" value="1"/>
</dbReference>
<evidence type="ECO:0000259" key="6">
    <source>
        <dbReference type="Pfam" id="PF08281"/>
    </source>
</evidence>
<dbReference type="Pfam" id="PF08281">
    <property type="entry name" value="Sigma70_r4_2"/>
    <property type="match status" value="1"/>
</dbReference>
<dbReference type="NCBIfam" id="TIGR02937">
    <property type="entry name" value="sigma70-ECF"/>
    <property type="match status" value="1"/>
</dbReference>
<keyword evidence="4" id="KW-0804">Transcription</keyword>
<dbReference type="Pfam" id="PF04542">
    <property type="entry name" value="Sigma70_r2"/>
    <property type="match status" value="1"/>
</dbReference>
<dbReference type="PANTHER" id="PTHR43133:SF46">
    <property type="entry name" value="RNA POLYMERASE SIGMA-70 FACTOR ECF SUBFAMILY"/>
    <property type="match status" value="1"/>
</dbReference>
<dbReference type="AlphaFoldDB" id="A0AAJ5WR22"/>
<dbReference type="Gene3D" id="1.10.10.10">
    <property type="entry name" value="Winged helix-like DNA-binding domain superfamily/Winged helix DNA-binding domain"/>
    <property type="match status" value="1"/>
</dbReference>
<name>A0AAJ5WR22_9BACT</name>
<dbReference type="SUPFAM" id="SSF88946">
    <property type="entry name" value="Sigma2 domain of RNA polymerase sigma factors"/>
    <property type="match status" value="1"/>
</dbReference>
<evidence type="ECO:0000313" key="8">
    <source>
        <dbReference type="Proteomes" id="UP001220610"/>
    </source>
</evidence>
<dbReference type="InterPro" id="IPR013325">
    <property type="entry name" value="RNA_pol_sigma_r2"/>
</dbReference>
<gene>
    <name evidence="7" type="ORF">P0Y53_03630</name>
</gene>